<dbReference type="EMBL" id="VSWD01000008">
    <property type="protein sequence ID" value="KAK3095254.1"/>
    <property type="molecule type" value="Genomic_DNA"/>
</dbReference>
<comment type="subcellular location">
    <subcellularLocation>
        <location evidence="1">Secreted</location>
    </subcellularLocation>
</comment>
<gene>
    <name evidence="5" type="ORF">FSP39_012250</name>
</gene>
<evidence type="ECO:0000256" key="1">
    <source>
        <dbReference type="ARBA" id="ARBA00004613"/>
    </source>
</evidence>
<dbReference type="InterPro" id="IPR001073">
    <property type="entry name" value="C1q_dom"/>
</dbReference>
<dbReference type="Proteomes" id="UP001186944">
    <property type="component" value="Unassembled WGS sequence"/>
</dbReference>
<reference evidence="5" key="1">
    <citation type="submission" date="2019-08" db="EMBL/GenBank/DDBJ databases">
        <title>The improved chromosome-level genome for the pearl oyster Pinctada fucata martensii using PacBio sequencing and Hi-C.</title>
        <authorList>
            <person name="Zheng Z."/>
        </authorList>
    </citation>
    <scope>NUCLEOTIDE SEQUENCE</scope>
    <source>
        <strain evidence="5">ZZ-2019</strain>
        <tissue evidence="5">Adductor muscle</tissue>
    </source>
</reference>
<feature type="non-terminal residue" evidence="5">
    <location>
        <position position="1"/>
    </location>
</feature>
<dbReference type="Gene3D" id="2.60.120.40">
    <property type="match status" value="1"/>
</dbReference>
<keyword evidence="6" id="KW-1185">Reference proteome</keyword>
<accession>A0AA88Y065</accession>
<dbReference type="AlphaFoldDB" id="A0AA88Y065"/>
<dbReference type="PANTHER" id="PTHR22923">
    <property type="entry name" value="CEREBELLIN-RELATED"/>
    <property type="match status" value="1"/>
</dbReference>
<dbReference type="PRINTS" id="PR00007">
    <property type="entry name" value="COMPLEMNTC1Q"/>
</dbReference>
<dbReference type="GO" id="GO:0005576">
    <property type="term" value="C:extracellular region"/>
    <property type="evidence" value="ECO:0007669"/>
    <property type="project" value="UniProtKB-SubCell"/>
</dbReference>
<dbReference type="SMART" id="SM00110">
    <property type="entry name" value="C1Q"/>
    <property type="match status" value="1"/>
</dbReference>
<evidence type="ECO:0000313" key="6">
    <source>
        <dbReference type="Proteomes" id="UP001186944"/>
    </source>
</evidence>
<evidence type="ECO:0000259" key="4">
    <source>
        <dbReference type="PROSITE" id="PS50871"/>
    </source>
</evidence>
<dbReference type="InterPro" id="IPR008983">
    <property type="entry name" value="Tumour_necrosis_fac-like_dom"/>
</dbReference>
<dbReference type="Pfam" id="PF00386">
    <property type="entry name" value="C1q"/>
    <property type="match status" value="1"/>
</dbReference>
<proteinExistence type="predicted"/>
<dbReference type="InterPro" id="IPR050822">
    <property type="entry name" value="Cerebellin_Synaptic_Org"/>
</dbReference>
<dbReference type="PROSITE" id="PS50871">
    <property type="entry name" value="C1Q"/>
    <property type="match status" value="1"/>
</dbReference>
<name>A0AA88Y065_PINIB</name>
<dbReference type="SUPFAM" id="SSF49842">
    <property type="entry name" value="TNF-like"/>
    <property type="match status" value="1"/>
</dbReference>
<feature type="domain" description="C1q" evidence="4">
    <location>
        <begin position="1"/>
        <end position="128"/>
    </location>
</feature>
<sequence>NATLVAFSAYVSMDTETSPVVFDVILLNQGNGYDNVTGVFRAPVSGIYVIIWSVEAFNSQDIGAQLYVDEEVVGHTWSDASADNYDSSTGIVVTSVKRDSRVYVMLQEGTRVDALQSSFSGWLLGRNV</sequence>
<evidence type="ECO:0000256" key="2">
    <source>
        <dbReference type="ARBA" id="ARBA00022525"/>
    </source>
</evidence>
<evidence type="ECO:0000256" key="3">
    <source>
        <dbReference type="ARBA" id="ARBA00022729"/>
    </source>
</evidence>
<dbReference type="PANTHER" id="PTHR22923:SF116">
    <property type="entry name" value="C1Q DOMAIN-CONTAINING PROTEIN"/>
    <property type="match status" value="1"/>
</dbReference>
<keyword evidence="2" id="KW-0964">Secreted</keyword>
<evidence type="ECO:0000313" key="5">
    <source>
        <dbReference type="EMBL" id="KAK3095254.1"/>
    </source>
</evidence>
<organism evidence="5 6">
    <name type="scientific">Pinctada imbricata</name>
    <name type="common">Atlantic pearl-oyster</name>
    <name type="synonym">Pinctada martensii</name>
    <dbReference type="NCBI Taxonomy" id="66713"/>
    <lineage>
        <taxon>Eukaryota</taxon>
        <taxon>Metazoa</taxon>
        <taxon>Spiralia</taxon>
        <taxon>Lophotrochozoa</taxon>
        <taxon>Mollusca</taxon>
        <taxon>Bivalvia</taxon>
        <taxon>Autobranchia</taxon>
        <taxon>Pteriomorphia</taxon>
        <taxon>Pterioida</taxon>
        <taxon>Pterioidea</taxon>
        <taxon>Pteriidae</taxon>
        <taxon>Pinctada</taxon>
    </lineage>
</organism>
<protein>
    <recommendedName>
        <fullName evidence="4">C1q domain-containing protein</fullName>
    </recommendedName>
</protein>
<keyword evidence="3" id="KW-0732">Signal</keyword>
<comment type="caution">
    <text evidence="5">The sequence shown here is derived from an EMBL/GenBank/DDBJ whole genome shotgun (WGS) entry which is preliminary data.</text>
</comment>